<protein>
    <recommendedName>
        <fullName evidence="4">2-C-methyl-D-erythritol 2,4-cyclodiphosphate synthase</fullName>
        <ecNumber evidence="4">4.6.1.12</ecNumber>
    </recommendedName>
</protein>
<dbReference type="PROSITE" id="PS01350">
    <property type="entry name" value="ISPF"/>
    <property type="match status" value="1"/>
</dbReference>
<dbReference type="InterPro" id="IPR036571">
    <property type="entry name" value="MECDP_synthase_sf"/>
</dbReference>
<evidence type="ECO:0000256" key="4">
    <source>
        <dbReference type="ARBA" id="ARBA00012579"/>
    </source>
</evidence>
<evidence type="ECO:0000313" key="9">
    <source>
        <dbReference type="EMBL" id="KKM79435.1"/>
    </source>
</evidence>
<comment type="catalytic activity">
    <reaction evidence="1">
        <text>4-CDP-2-C-methyl-D-erythritol 2-phosphate = 2-C-methyl-D-erythritol 2,4-cyclic diphosphate + CMP</text>
        <dbReference type="Rhea" id="RHEA:23864"/>
        <dbReference type="ChEBI" id="CHEBI:57919"/>
        <dbReference type="ChEBI" id="CHEBI:58483"/>
        <dbReference type="ChEBI" id="CHEBI:60377"/>
        <dbReference type="EC" id="4.6.1.12"/>
    </reaction>
</comment>
<dbReference type="CDD" id="cd00554">
    <property type="entry name" value="MECDP_synthase"/>
    <property type="match status" value="1"/>
</dbReference>
<comment type="cofactor">
    <cofactor evidence="2">
        <name>a divalent metal cation</name>
        <dbReference type="ChEBI" id="CHEBI:60240"/>
    </cofactor>
</comment>
<dbReference type="HAMAP" id="MF_00107">
    <property type="entry name" value="IspF"/>
    <property type="match status" value="1"/>
</dbReference>
<keyword evidence="6" id="KW-0414">Isoprene biosynthesis</keyword>
<dbReference type="UniPathway" id="UPA00056">
    <property type="reaction ID" value="UER00095"/>
</dbReference>
<dbReference type="NCBIfam" id="TIGR00151">
    <property type="entry name" value="ispF"/>
    <property type="match status" value="1"/>
</dbReference>
<dbReference type="PANTHER" id="PTHR43181">
    <property type="entry name" value="2-C-METHYL-D-ERYTHRITOL 2,4-CYCLODIPHOSPHATE SYNTHASE, CHLOROPLASTIC"/>
    <property type="match status" value="1"/>
</dbReference>
<keyword evidence="7" id="KW-0456">Lyase</keyword>
<proteinExistence type="inferred from homology"/>
<feature type="domain" description="2-C-methyl-D-erythritol 2,4-cyclodiphosphate synthase" evidence="8">
    <location>
        <begin position="1"/>
        <end position="154"/>
    </location>
</feature>
<evidence type="ECO:0000259" key="8">
    <source>
        <dbReference type="Pfam" id="PF02542"/>
    </source>
</evidence>
<organism evidence="9">
    <name type="scientific">marine sediment metagenome</name>
    <dbReference type="NCBI Taxonomy" id="412755"/>
    <lineage>
        <taxon>unclassified sequences</taxon>
        <taxon>metagenomes</taxon>
        <taxon>ecological metagenomes</taxon>
    </lineage>
</organism>
<comment type="caution">
    <text evidence="9">The sequence shown here is derived from an EMBL/GenBank/DDBJ whole genome shotgun (WGS) entry which is preliminary data.</text>
</comment>
<accession>A0A0F9MS14</accession>
<gene>
    <name evidence="9" type="ORF">LCGC14_1349920</name>
</gene>
<evidence type="ECO:0000256" key="5">
    <source>
        <dbReference type="ARBA" id="ARBA00022723"/>
    </source>
</evidence>
<dbReference type="PANTHER" id="PTHR43181:SF1">
    <property type="entry name" value="2-C-METHYL-D-ERYTHRITOL 2,4-CYCLODIPHOSPHATE SYNTHASE, CHLOROPLASTIC"/>
    <property type="match status" value="1"/>
</dbReference>
<sequence>MRVGIGFDAHRFKEGRPLIIGGIKIEHDKGLEGHSDADVLIHALIDALLGAAALGNIGEHFPDNDPQYKDISSLLLLEKTSDLIRDKGYDIANIDAVVILEEPRLEKYREQMQSEIGNTLNISPEKINVKAKTTEKMGFTGNKEGIAVMATLMLEKV</sequence>
<dbReference type="GO" id="GO:0019288">
    <property type="term" value="P:isopentenyl diphosphate biosynthetic process, methylerythritol 4-phosphate pathway"/>
    <property type="evidence" value="ECO:0007669"/>
    <property type="project" value="UniProtKB-UniPathway"/>
</dbReference>
<dbReference type="GO" id="GO:0046872">
    <property type="term" value="F:metal ion binding"/>
    <property type="evidence" value="ECO:0007669"/>
    <property type="project" value="UniProtKB-KW"/>
</dbReference>
<dbReference type="FunFam" id="3.30.1330.50:FF:000003">
    <property type="entry name" value="2-C-methyl-D-erythritol 2,4-cyclodiphosphate synthase"/>
    <property type="match status" value="1"/>
</dbReference>
<dbReference type="EC" id="4.6.1.12" evidence="4"/>
<evidence type="ECO:0000256" key="1">
    <source>
        <dbReference type="ARBA" id="ARBA00000200"/>
    </source>
</evidence>
<comment type="pathway">
    <text evidence="3">Isoprenoid biosynthesis; isopentenyl diphosphate biosynthesis via DXP pathway; isopentenyl diphosphate from 1-deoxy-D-xylulose 5-phosphate: step 4/6.</text>
</comment>
<dbReference type="GO" id="GO:0008685">
    <property type="term" value="F:2-C-methyl-D-erythritol 2,4-cyclodiphosphate synthase activity"/>
    <property type="evidence" value="ECO:0007669"/>
    <property type="project" value="UniProtKB-EC"/>
</dbReference>
<dbReference type="SUPFAM" id="SSF69765">
    <property type="entry name" value="IpsF-like"/>
    <property type="match status" value="1"/>
</dbReference>
<dbReference type="GO" id="GO:0016114">
    <property type="term" value="P:terpenoid biosynthetic process"/>
    <property type="evidence" value="ECO:0007669"/>
    <property type="project" value="InterPro"/>
</dbReference>
<evidence type="ECO:0000256" key="3">
    <source>
        <dbReference type="ARBA" id="ARBA00004709"/>
    </source>
</evidence>
<keyword evidence="5" id="KW-0479">Metal-binding</keyword>
<dbReference type="Pfam" id="PF02542">
    <property type="entry name" value="YgbB"/>
    <property type="match status" value="1"/>
</dbReference>
<dbReference type="InterPro" id="IPR003526">
    <property type="entry name" value="MECDP_synthase"/>
</dbReference>
<evidence type="ECO:0000256" key="7">
    <source>
        <dbReference type="ARBA" id="ARBA00023239"/>
    </source>
</evidence>
<name>A0A0F9MS14_9ZZZZ</name>
<dbReference type="InterPro" id="IPR020555">
    <property type="entry name" value="MECDP_synthase_CS"/>
</dbReference>
<evidence type="ECO:0000256" key="6">
    <source>
        <dbReference type="ARBA" id="ARBA00023229"/>
    </source>
</evidence>
<dbReference type="Gene3D" id="3.30.1330.50">
    <property type="entry name" value="2-C-methyl-D-erythritol 2,4-cyclodiphosphate synthase"/>
    <property type="match status" value="1"/>
</dbReference>
<dbReference type="AlphaFoldDB" id="A0A0F9MS14"/>
<evidence type="ECO:0000256" key="2">
    <source>
        <dbReference type="ARBA" id="ARBA00001968"/>
    </source>
</evidence>
<reference evidence="9" key="1">
    <citation type="journal article" date="2015" name="Nature">
        <title>Complex archaea that bridge the gap between prokaryotes and eukaryotes.</title>
        <authorList>
            <person name="Spang A."/>
            <person name="Saw J.H."/>
            <person name="Jorgensen S.L."/>
            <person name="Zaremba-Niedzwiedzka K."/>
            <person name="Martijn J."/>
            <person name="Lind A.E."/>
            <person name="van Eijk R."/>
            <person name="Schleper C."/>
            <person name="Guy L."/>
            <person name="Ettema T.J."/>
        </authorList>
    </citation>
    <scope>NUCLEOTIDE SEQUENCE</scope>
</reference>
<dbReference type="EMBL" id="LAZR01008335">
    <property type="protein sequence ID" value="KKM79435.1"/>
    <property type="molecule type" value="Genomic_DNA"/>
</dbReference>